<dbReference type="PROSITE" id="PS01214">
    <property type="entry name" value="UPF0016"/>
    <property type="match status" value="1"/>
</dbReference>
<evidence type="ECO:0000256" key="7">
    <source>
        <dbReference type="SAM" id="Phobius"/>
    </source>
</evidence>
<feature type="transmembrane region" description="Helical" evidence="7">
    <location>
        <begin position="322"/>
        <end position="343"/>
    </location>
</feature>
<feature type="transmembrane region" description="Helical" evidence="7">
    <location>
        <begin position="216"/>
        <end position="236"/>
    </location>
</feature>
<evidence type="ECO:0000256" key="6">
    <source>
        <dbReference type="SAM" id="MobiDB-lite"/>
    </source>
</evidence>
<dbReference type="InterPro" id="IPR001727">
    <property type="entry name" value="GDT1-like"/>
</dbReference>
<dbReference type="Pfam" id="PF01169">
    <property type="entry name" value="GDT1"/>
    <property type="match status" value="2"/>
</dbReference>
<feature type="region of interest" description="Disordered" evidence="6">
    <location>
        <begin position="39"/>
        <end position="178"/>
    </location>
</feature>
<feature type="region of interest" description="Disordered" evidence="6">
    <location>
        <begin position="286"/>
        <end position="307"/>
    </location>
</feature>
<keyword evidence="10" id="KW-1185">Reference proteome</keyword>
<dbReference type="GO" id="GO:0005794">
    <property type="term" value="C:Golgi apparatus"/>
    <property type="evidence" value="ECO:0007669"/>
    <property type="project" value="TreeGrafter"/>
</dbReference>
<dbReference type="GO" id="GO:0015085">
    <property type="term" value="F:calcium ion transmembrane transporter activity"/>
    <property type="evidence" value="ECO:0007669"/>
    <property type="project" value="TreeGrafter"/>
</dbReference>
<dbReference type="AlphaFoldDB" id="A0A2T0FL91"/>
<feature type="chain" id="PRO_5015778446" evidence="8">
    <location>
        <begin position="25"/>
        <end position="420"/>
    </location>
</feature>
<keyword evidence="8" id="KW-0732">Signal</keyword>
<keyword evidence="5 7" id="KW-0472">Membrane</keyword>
<feature type="transmembrane region" description="Helical" evidence="7">
    <location>
        <begin position="248"/>
        <end position="265"/>
    </location>
</feature>
<comment type="subcellular location">
    <subcellularLocation>
        <location evidence="1">Membrane</location>
        <topology evidence="1">Multi-pass membrane protein</topology>
    </subcellularLocation>
</comment>
<evidence type="ECO:0000256" key="4">
    <source>
        <dbReference type="ARBA" id="ARBA00022989"/>
    </source>
</evidence>
<evidence type="ECO:0000256" key="1">
    <source>
        <dbReference type="ARBA" id="ARBA00004141"/>
    </source>
</evidence>
<reference evidence="9 10" key="1">
    <citation type="submission" date="2017-04" db="EMBL/GenBank/DDBJ databases">
        <title>Genome sequencing of [Candida] sorbophila.</title>
        <authorList>
            <person name="Ahn J.O."/>
        </authorList>
    </citation>
    <scope>NUCLEOTIDE SEQUENCE [LARGE SCALE GENOMIC DNA]</scope>
    <source>
        <strain evidence="9 10">DS02</strain>
    </source>
</reference>
<dbReference type="Proteomes" id="UP000238350">
    <property type="component" value="Unassembled WGS sequence"/>
</dbReference>
<evidence type="ECO:0000313" key="9">
    <source>
        <dbReference type="EMBL" id="PRT55742.1"/>
    </source>
</evidence>
<dbReference type="PANTHER" id="PTHR12608">
    <property type="entry name" value="TRANSMEMBRANE PROTEIN HTP-1 RELATED"/>
    <property type="match status" value="1"/>
</dbReference>
<proteinExistence type="inferred from homology"/>
<gene>
    <name evidence="9" type="ORF">B9G98_03362</name>
</gene>
<evidence type="ECO:0000256" key="2">
    <source>
        <dbReference type="ARBA" id="ARBA00009190"/>
    </source>
</evidence>
<dbReference type="STRING" id="45607.A0A2T0FL91"/>
<dbReference type="InterPro" id="IPR049555">
    <property type="entry name" value="GDT1-like_CS"/>
</dbReference>
<keyword evidence="4 7" id="KW-1133">Transmembrane helix</keyword>
<dbReference type="EMBL" id="NDIQ01000022">
    <property type="protein sequence ID" value="PRT55742.1"/>
    <property type="molecule type" value="Genomic_DNA"/>
</dbReference>
<feature type="transmembrane region" description="Helical" evidence="7">
    <location>
        <begin position="396"/>
        <end position="414"/>
    </location>
</feature>
<dbReference type="GO" id="GO:0032468">
    <property type="term" value="P:Golgi calcium ion homeostasis"/>
    <property type="evidence" value="ECO:0007669"/>
    <property type="project" value="TreeGrafter"/>
</dbReference>
<evidence type="ECO:0000256" key="3">
    <source>
        <dbReference type="ARBA" id="ARBA00022692"/>
    </source>
</evidence>
<dbReference type="GO" id="GO:0032472">
    <property type="term" value="P:Golgi calcium ion transport"/>
    <property type="evidence" value="ECO:0007669"/>
    <property type="project" value="TreeGrafter"/>
</dbReference>
<protein>
    <submittedName>
        <fullName evidence="9">GCR1-dependent translation factor 1</fullName>
    </submittedName>
</protein>
<feature type="signal peptide" evidence="8">
    <location>
        <begin position="1"/>
        <end position="24"/>
    </location>
</feature>
<comment type="caution">
    <text evidence="9">The sequence shown here is derived from an EMBL/GenBank/DDBJ whole genome shotgun (WGS) entry which is preliminary data.</text>
</comment>
<dbReference type="GO" id="GO:0005384">
    <property type="term" value="F:manganese ion transmembrane transporter activity"/>
    <property type="evidence" value="ECO:0007669"/>
    <property type="project" value="TreeGrafter"/>
</dbReference>
<organism evidence="9 10">
    <name type="scientific">Wickerhamiella sorbophila</name>
    <dbReference type="NCBI Taxonomy" id="45607"/>
    <lineage>
        <taxon>Eukaryota</taxon>
        <taxon>Fungi</taxon>
        <taxon>Dikarya</taxon>
        <taxon>Ascomycota</taxon>
        <taxon>Saccharomycotina</taxon>
        <taxon>Dipodascomycetes</taxon>
        <taxon>Dipodascales</taxon>
        <taxon>Trichomonascaceae</taxon>
        <taxon>Wickerhamiella</taxon>
    </lineage>
</organism>
<dbReference type="PANTHER" id="PTHR12608:SF1">
    <property type="entry name" value="TRANSMEMBRANE PROTEIN 165"/>
    <property type="match status" value="1"/>
</dbReference>
<keyword evidence="3 7" id="KW-0812">Transmembrane</keyword>
<evidence type="ECO:0000313" key="10">
    <source>
        <dbReference type="Proteomes" id="UP000238350"/>
    </source>
</evidence>
<feature type="transmembrane region" description="Helical" evidence="7">
    <location>
        <begin position="363"/>
        <end position="389"/>
    </location>
</feature>
<feature type="compositionally biased region" description="Basic and acidic residues" evidence="6">
    <location>
        <begin position="159"/>
        <end position="173"/>
    </location>
</feature>
<dbReference type="RefSeq" id="XP_024665687.1">
    <property type="nucleotide sequence ID" value="XM_024809919.1"/>
</dbReference>
<accession>A0A2T0FL91</accession>
<dbReference type="GO" id="GO:0000329">
    <property type="term" value="C:fungal-type vacuole membrane"/>
    <property type="evidence" value="ECO:0007669"/>
    <property type="project" value="TreeGrafter"/>
</dbReference>
<name>A0A2T0FL91_9ASCO</name>
<comment type="similarity">
    <text evidence="2">Belongs to the GDT1 family.</text>
</comment>
<dbReference type="GeneID" id="36517110"/>
<dbReference type="OrthoDB" id="442680at2759"/>
<sequence length="420" mass="44725">MAVRKRTSLLVGALLLTSIASAAAVADVQKDTVAENMGQQDKAFKMSPQDKTFGSNKFDEADKFKAPTKAPSGEENSLDPGTTFEKGNKAEEPAIIDDYDPNRLGVSAEDAAADQSGRKKPTKDQPAEESTPDSSDPKAGLSTGKGANSGGVGSASSEVTHKKTDSTETAAHEDEVESEISSSGHFIMSFTMIMMSEIGDKTFLVAALMGMRHNPWFVFSASYSALAIMTLLSAVLGTILPSLLSKKFTTILAAILFVVFGANLLREGLTMDAKGHVEEEMHEVEHEIELSEQTTSQDDLEKGGSSTYTNNASKLSKAIEGISNLAGLVFSPLWVQIFIMTFLGEWGDRSQIATVALSAAGHFWDVCFGALAGHALCTLGAVIAGYFVATHLSMRTITLAGAIGFFVFGIAYLYEGLYTH</sequence>
<evidence type="ECO:0000256" key="5">
    <source>
        <dbReference type="ARBA" id="ARBA00023136"/>
    </source>
</evidence>
<evidence type="ECO:0000256" key="8">
    <source>
        <dbReference type="SAM" id="SignalP"/>
    </source>
</evidence>